<evidence type="ECO:0000313" key="2">
    <source>
        <dbReference type="EMBL" id="OAK73996.1"/>
    </source>
</evidence>
<dbReference type="PATRIC" id="fig|217031.4.peg.3119"/>
<evidence type="ECO:0000313" key="3">
    <source>
        <dbReference type="Proteomes" id="UP000053881"/>
    </source>
</evidence>
<reference evidence="1 3" key="2">
    <citation type="submission" date="2015-06" db="EMBL/GenBank/DDBJ databases">
        <title>Genome sequencing project of Bacillus galactosidilyticus PL133.</title>
        <authorList>
            <person name="Gaiero J."/>
            <person name="Nicol R."/>
            <person name="Habash M."/>
        </authorList>
    </citation>
    <scope>NUCLEOTIDE SEQUENCE [LARGE SCALE GENOMIC DNA]</scope>
    <source>
        <strain evidence="1 3">PL133</strain>
    </source>
</reference>
<protein>
    <submittedName>
        <fullName evidence="1">Uncharacterized protein</fullName>
    </submittedName>
</protein>
<dbReference type="AlphaFoldDB" id="A0A0Q9Y9R5"/>
<reference evidence="2 4" key="1">
    <citation type="submission" date="2015-05" db="EMBL/GenBank/DDBJ databases">
        <title>Comparison of genome.</title>
        <authorList>
            <person name="Zheng Z."/>
            <person name="Sun M."/>
        </authorList>
    </citation>
    <scope>NUCLEOTIDE SEQUENCE [LARGE SCALE GENOMIC DNA]</scope>
    <source>
        <strain evidence="2 4">G25-74</strain>
    </source>
</reference>
<dbReference type="Proteomes" id="UP000053881">
    <property type="component" value="Unassembled WGS sequence"/>
</dbReference>
<dbReference type="Proteomes" id="UP000077881">
    <property type="component" value="Unassembled WGS sequence"/>
</dbReference>
<proteinExistence type="predicted"/>
<dbReference type="Pfam" id="PF19486">
    <property type="entry name" value="DUF6022"/>
    <property type="match status" value="1"/>
</dbReference>
<accession>A0A0Q9Y9R5</accession>
<name>A0A0Q9Y9R5_9BACI</name>
<dbReference type="EMBL" id="LDJR01000028">
    <property type="protein sequence ID" value="OAK73996.1"/>
    <property type="molecule type" value="Genomic_DNA"/>
</dbReference>
<evidence type="ECO:0000313" key="1">
    <source>
        <dbReference type="EMBL" id="KRG13057.1"/>
    </source>
</evidence>
<dbReference type="RefSeq" id="WP_057988330.1">
    <property type="nucleotide sequence ID" value="NZ_LDJR01000028.1"/>
</dbReference>
<sequence length="168" mass="19981">MTIVNIQPQMTIYELGEVLSTYIEEHWKEVLNKNIKELEQLFREYKDATYGMYLDKLIPPVWNLVKEKGFRSAESTKEDDFVIGECLHFRNSMEKAKWGTPHHEKRVFWIVIENQHKDKIGTLLFELSHSHIEFNLPAQPRFFPLKEMKREEIIKKIIQLEGPNKPLG</sequence>
<comment type="caution">
    <text evidence="1">The sequence shown here is derived from an EMBL/GenBank/DDBJ whole genome shotgun (WGS) entry which is preliminary data.</text>
</comment>
<organism evidence="1 3">
    <name type="scientific">Lederbergia galactosidilytica</name>
    <dbReference type="NCBI Taxonomy" id="217031"/>
    <lineage>
        <taxon>Bacteria</taxon>
        <taxon>Bacillati</taxon>
        <taxon>Bacillota</taxon>
        <taxon>Bacilli</taxon>
        <taxon>Bacillales</taxon>
        <taxon>Bacillaceae</taxon>
        <taxon>Lederbergia</taxon>
    </lineage>
</organism>
<evidence type="ECO:0000313" key="4">
    <source>
        <dbReference type="Proteomes" id="UP000077881"/>
    </source>
</evidence>
<dbReference type="STRING" id="217031.ABB05_06150"/>
<keyword evidence="4" id="KW-1185">Reference proteome</keyword>
<dbReference type="InterPro" id="IPR046064">
    <property type="entry name" value="DUF6022"/>
</dbReference>
<gene>
    <name evidence="2" type="ORF">ABB05_06150</name>
    <name evidence="1" type="ORF">ACA29_09385</name>
</gene>
<dbReference type="EMBL" id="LGPB01000081">
    <property type="protein sequence ID" value="KRG13057.1"/>
    <property type="molecule type" value="Genomic_DNA"/>
</dbReference>